<name>A0A6N3F247_9ENTR</name>
<feature type="transmembrane region" description="Helical" evidence="1">
    <location>
        <begin position="70"/>
        <end position="91"/>
    </location>
</feature>
<feature type="transmembrane region" description="Helical" evidence="1">
    <location>
        <begin position="228"/>
        <end position="258"/>
    </location>
</feature>
<dbReference type="AlphaFoldDB" id="A0A6N3F247"/>
<feature type="transmembrane region" description="Helical" evidence="1">
    <location>
        <begin position="172"/>
        <end position="195"/>
    </location>
</feature>
<feature type="transmembrane region" description="Helical" evidence="1">
    <location>
        <begin position="329"/>
        <end position="351"/>
    </location>
</feature>
<feature type="transmembrane region" description="Helical" evidence="1">
    <location>
        <begin position="278"/>
        <end position="302"/>
    </location>
</feature>
<protein>
    <submittedName>
        <fullName evidence="2">Inner membrane protein YjgN</fullName>
    </submittedName>
</protein>
<dbReference type="InterPro" id="IPR010295">
    <property type="entry name" value="DUF898"/>
</dbReference>
<keyword evidence="1" id="KW-0472">Membrane</keyword>
<gene>
    <name evidence="2" type="primary">yjgN_1</name>
    <name evidence="2" type="ORF">EMLFYP7_02455</name>
</gene>
<evidence type="ECO:0000313" key="2">
    <source>
        <dbReference type="EMBL" id="VYU46042.1"/>
    </source>
</evidence>
<accession>A0A6N3F247</accession>
<sequence length="400" mass="44669">MTIDNDGAAPAPSRHLIFLGSGASYFGIWLVNVLLTIITLGLFLPWALVRSRRYFYACTELEGARFSYHATGSSVFVGWLCIMALYIIFLVNIAHENMVLALCMIGLFVLFFPWLVTQGLRYQMLMTEINNLRFSFYASPLRAWWVMLGCPLLIMAASVVIFSLLLSGSMSAGSYTAIFVGIGIGTLVLLLGSAIMQGVYMEQWYGMLVNNLTYGTQKFAGTFSMKKCIVIALCSMLLLVPFVAVMMVIIIPAFITLMQYSYVAGGDPEQLAMMAGPLYGKIMLSYLVYFLGIMVCFSFAFVKMRNYIYGQVTLAQTIRFSSTVTIGRVLWLTVTNLLVCMITLFLAYPWAKVRFTRYVLENTHVHGELHAVPLENHSEKPAKDPANLLARGLSFFPAVF</sequence>
<feature type="transmembrane region" description="Helical" evidence="1">
    <location>
        <begin position="97"/>
        <end position="116"/>
    </location>
</feature>
<evidence type="ECO:0000256" key="1">
    <source>
        <dbReference type="SAM" id="Phobius"/>
    </source>
</evidence>
<feature type="transmembrane region" description="Helical" evidence="1">
    <location>
        <begin position="26"/>
        <end position="49"/>
    </location>
</feature>
<keyword evidence="1" id="KW-1133">Transmembrane helix</keyword>
<proteinExistence type="predicted"/>
<organism evidence="2">
    <name type="scientific">Phytobacter massiliensis</name>
    <dbReference type="NCBI Taxonomy" id="1485952"/>
    <lineage>
        <taxon>Bacteria</taxon>
        <taxon>Pseudomonadati</taxon>
        <taxon>Pseudomonadota</taxon>
        <taxon>Gammaproteobacteria</taxon>
        <taxon>Enterobacterales</taxon>
        <taxon>Enterobacteriaceae</taxon>
        <taxon>Phytobacter</taxon>
    </lineage>
</organism>
<reference evidence="2" key="1">
    <citation type="submission" date="2019-11" db="EMBL/GenBank/DDBJ databases">
        <authorList>
            <person name="Feng L."/>
        </authorList>
    </citation>
    <scope>NUCLEOTIDE SEQUENCE</scope>
    <source>
        <strain evidence="2">EMassiliensisLFYP7</strain>
    </source>
</reference>
<dbReference type="EMBL" id="CACRTZ010000029">
    <property type="protein sequence ID" value="VYU46042.1"/>
    <property type="molecule type" value="Genomic_DNA"/>
</dbReference>
<dbReference type="Pfam" id="PF05987">
    <property type="entry name" value="DUF898"/>
    <property type="match status" value="1"/>
</dbReference>
<dbReference type="RefSeq" id="WP_156566335.1">
    <property type="nucleotide sequence ID" value="NZ_CACRTZ010000029.1"/>
</dbReference>
<feature type="transmembrane region" description="Helical" evidence="1">
    <location>
        <begin position="143"/>
        <end position="166"/>
    </location>
</feature>
<keyword evidence="1" id="KW-0812">Transmembrane</keyword>